<feature type="compositionally biased region" description="Acidic residues" evidence="2">
    <location>
        <begin position="88"/>
        <end position="101"/>
    </location>
</feature>
<dbReference type="PANTHER" id="PTHR13466:SF0">
    <property type="entry name" value="SMP-LTD DOMAIN-CONTAINING PROTEIN"/>
    <property type="match status" value="1"/>
</dbReference>
<dbReference type="PANTHER" id="PTHR13466">
    <property type="entry name" value="TEX2 PROTEIN-RELATED"/>
    <property type="match status" value="1"/>
</dbReference>
<sequence>LPYFIETLELSSLDFGTVTPQIFSVYPPILDDWGLWVDFELKYHGGIHLVLETRVNLMKLKCGQQKVETEKKISRITSSERAHHYSDEDLPESPESSPDEDFGSKMEKSSTTRERTGKKILSMVDKIASSKYFQGASELKPVKK</sequence>
<proteinExistence type="predicted"/>
<feature type="compositionally biased region" description="Basic and acidic residues" evidence="2">
    <location>
        <begin position="71"/>
        <end position="87"/>
    </location>
</feature>
<organism evidence="3">
    <name type="scientific">Anisakis simplex</name>
    <name type="common">Herring worm</name>
    <dbReference type="NCBI Taxonomy" id="6269"/>
    <lineage>
        <taxon>Eukaryota</taxon>
        <taxon>Metazoa</taxon>
        <taxon>Ecdysozoa</taxon>
        <taxon>Nematoda</taxon>
        <taxon>Chromadorea</taxon>
        <taxon>Rhabditida</taxon>
        <taxon>Spirurina</taxon>
        <taxon>Ascaridomorpha</taxon>
        <taxon>Ascaridoidea</taxon>
        <taxon>Anisakidae</taxon>
        <taxon>Anisakis</taxon>
        <taxon>Anisakis simplex complex</taxon>
    </lineage>
</organism>
<evidence type="ECO:0000256" key="1">
    <source>
        <dbReference type="ARBA" id="ARBA00004586"/>
    </source>
</evidence>
<dbReference type="GO" id="GO:0005789">
    <property type="term" value="C:endoplasmic reticulum membrane"/>
    <property type="evidence" value="ECO:0007669"/>
    <property type="project" value="UniProtKB-SubCell"/>
</dbReference>
<dbReference type="GO" id="GO:0008289">
    <property type="term" value="F:lipid binding"/>
    <property type="evidence" value="ECO:0007669"/>
    <property type="project" value="TreeGrafter"/>
</dbReference>
<name>A0A0M3JBM5_ANISI</name>
<feature type="compositionally biased region" description="Basic and acidic residues" evidence="2">
    <location>
        <begin position="102"/>
        <end position="117"/>
    </location>
</feature>
<dbReference type="WBParaSite" id="ASIM_0000500101-mRNA-1">
    <property type="protein sequence ID" value="ASIM_0000500101-mRNA-1"/>
    <property type="gene ID" value="ASIM_0000500101"/>
</dbReference>
<feature type="region of interest" description="Disordered" evidence="2">
    <location>
        <begin position="71"/>
        <end position="117"/>
    </location>
</feature>
<comment type="subcellular location">
    <subcellularLocation>
        <location evidence="1">Endoplasmic reticulum membrane</location>
    </subcellularLocation>
</comment>
<reference evidence="3" key="1">
    <citation type="submission" date="2017-02" db="UniProtKB">
        <authorList>
            <consortium name="WormBaseParasite"/>
        </authorList>
    </citation>
    <scope>IDENTIFICATION</scope>
</reference>
<evidence type="ECO:0000313" key="3">
    <source>
        <dbReference type="WBParaSite" id="ASIM_0000500101-mRNA-1"/>
    </source>
</evidence>
<evidence type="ECO:0000256" key="2">
    <source>
        <dbReference type="SAM" id="MobiDB-lite"/>
    </source>
</evidence>
<dbReference type="AlphaFoldDB" id="A0A0M3JBM5"/>
<accession>A0A0M3JBM5</accession>
<protein>
    <submittedName>
        <fullName evidence="3">Testis-expressed sequence 2 protein (inferred by orthology to a human protein)</fullName>
    </submittedName>
</protein>